<dbReference type="GO" id="GO:0005525">
    <property type="term" value="F:GTP binding"/>
    <property type="evidence" value="ECO:0007669"/>
    <property type="project" value="InterPro"/>
</dbReference>
<feature type="domain" description="TGS" evidence="3">
    <location>
        <begin position="317"/>
        <end position="396"/>
    </location>
</feature>
<keyword evidence="1" id="KW-0547">Nucleotide-binding</keyword>
<organism evidence="4">
    <name type="scientific">Candidatus Heimdallarchaeum aukensis</name>
    <dbReference type="NCBI Taxonomy" id="2876573"/>
    <lineage>
        <taxon>Archaea</taxon>
        <taxon>Promethearchaeati</taxon>
        <taxon>Candidatus Heimdallarchaeota</taxon>
        <taxon>Candidatus Heimdallarchaeia (ex Rinke et al. 2021) (nom. nud.)</taxon>
        <taxon>Candidatus Heimdallarchaeales</taxon>
        <taxon>Candidatus Heimdallarchaeaceae</taxon>
        <taxon>Candidatus Heimdallarchaeum</taxon>
    </lineage>
</organism>
<dbReference type="Gene3D" id="1.10.8.470">
    <property type="match status" value="1"/>
</dbReference>
<dbReference type="InterPro" id="IPR012676">
    <property type="entry name" value="TGS-like"/>
</dbReference>
<dbReference type="Pfam" id="PF01926">
    <property type="entry name" value="MMR_HSR1"/>
    <property type="match status" value="1"/>
</dbReference>
<evidence type="ECO:0000259" key="2">
    <source>
        <dbReference type="PROSITE" id="PS51710"/>
    </source>
</evidence>
<dbReference type="PANTHER" id="PTHR23305">
    <property type="entry name" value="OBG GTPASE FAMILY"/>
    <property type="match status" value="1"/>
</dbReference>
<dbReference type="AlphaFoldDB" id="A0A9Y1BN75"/>
<dbReference type="CDD" id="cd01899">
    <property type="entry name" value="Ygr210"/>
    <property type="match status" value="1"/>
</dbReference>
<dbReference type="GO" id="GO:0005737">
    <property type="term" value="C:cytoplasm"/>
    <property type="evidence" value="ECO:0007669"/>
    <property type="project" value="TreeGrafter"/>
</dbReference>
<dbReference type="InterPro" id="IPR027417">
    <property type="entry name" value="P-loop_NTPase"/>
</dbReference>
<dbReference type="Pfam" id="PF08438">
    <property type="entry name" value="YGR210-like_G4"/>
    <property type="match status" value="1"/>
</dbReference>
<feature type="domain" description="OBG-type G" evidence="2">
    <location>
        <begin position="2"/>
        <end position="270"/>
    </location>
</feature>
<dbReference type="InterPro" id="IPR031167">
    <property type="entry name" value="G_OBG"/>
</dbReference>
<dbReference type="InterPro" id="IPR006073">
    <property type="entry name" value="GTP-bd"/>
</dbReference>
<evidence type="ECO:0000259" key="3">
    <source>
        <dbReference type="PROSITE" id="PS51880"/>
    </source>
</evidence>
<dbReference type="PANTHER" id="PTHR23305:SF1">
    <property type="entry name" value="OBG-TYPE G DOMAIN-CONTAINING PROTEIN"/>
    <property type="match status" value="1"/>
</dbReference>
<name>A0A9Y1BN75_9ARCH</name>
<proteinExistence type="predicted"/>
<dbReference type="Gene3D" id="3.10.20.30">
    <property type="match status" value="1"/>
</dbReference>
<dbReference type="PROSITE" id="PS51880">
    <property type="entry name" value="TGS"/>
    <property type="match status" value="1"/>
</dbReference>
<evidence type="ECO:0000256" key="1">
    <source>
        <dbReference type="ARBA" id="ARBA00022741"/>
    </source>
</evidence>
<dbReference type="Pfam" id="PF02824">
    <property type="entry name" value="TGS"/>
    <property type="match status" value="1"/>
</dbReference>
<dbReference type="InterPro" id="IPR012675">
    <property type="entry name" value="Beta-grasp_dom_sf"/>
</dbReference>
<dbReference type="PRINTS" id="PR00326">
    <property type="entry name" value="GTP1OBG"/>
</dbReference>
<dbReference type="SUPFAM" id="SSF81271">
    <property type="entry name" value="TGS-like"/>
    <property type="match status" value="1"/>
</dbReference>
<sequence>MMLIGIVGKPSAGKSTFLNALTMVGAKTGSYPFTTIEPNRGTAYVRTKCKCTELGVKDNPKNSICENGFRFLPIQFLDVAGLVPGASEGRGLGNKFLDDLRQADLLIHVVDASGSLDAEGNQVDKGSWDPLKDVEFLEKEIDSWIKNIITRDYVGMKKKAEAEKIRLSKLLTEKLSGLKISPSDISSAILESDIVDDDPKTWDENLDNLVTIIRKKSKPIIVVANKIDQETAHKNYERMKEILKEDVFPASALSEVVLRSEQEKGTISYTPGDSDFKILDEEKLGKKKEILLKIKHEILERYGSTGIQKILNYIVFDKMKMIVVYPVEDLTKYTDKDGNVLPDAFLVPKGTTTIEFAGKIHSDFAKNFINGQLAPSGRRVGADYELQNNDIIKINAAVK</sequence>
<dbReference type="NCBIfam" id="NF007171">
    <property type="entry name" value="PRK09602.1"/>
    <property type="match status" value="1"/>
</dbReference>
<reference evidence="4" key="1">
    <citation type="journal article" date="2022" name="Nat. Microbiol.">
        <title>Unique mobile elements and scalable gene flow at the prokaryote-eukaryote boundary revealed by circularized Asgard archaea genomes.</title>
        <authorList>
            <person name="Wu F."/>
            <person name="Speth D.R."/>
            <person name="Philosof A."/>
            <person name="Cremiere A."/>
            <person name="Narayanan A."/>
            <person name="Barco R.A."/>
            <person name="Connon S.A."/>
            <person name="Amend J.P."/>
            <person name="Antoshechkin I.A."/>
            <person name="Orphan V.J."/>
        </authorList>
    </citation>
    <scope>NUCLEOTIDE SEQUENCE</scope>
    <source>
        <strain evidence="4">PM71</strain>
    </source>
</reference>
<dbReference type="SUPFAM" id="SSF52540">
    <property type="entry name" value="P-loop containing nucleoside triphosphate hydrolases"/>
    <property type="match status" value="1"/>
</dbReference>
<dbReference type="EMBL" id="CP084166">
    <property type="protein sequence ID" value="UJG42143.1"/>
    <property type="molecule type" value="Genomic_DNA"/>
</dbReference>
<dbReference type="Proteomes" id="UP001201020">
    <property type="component" value="Chromosome"/>
</dbReference>
<gene>
    <name evidence="4" type="ORF">K9W45_07480</name>
</gene>
<dbReference type="InterPro" id="IPR013646">
    <property type="entry name" value="YGR210-like_G4"/>
</dbReference>
<accession>A0A9Y1BN75</accession>
<dbReference type="Gene3D" id="3.40.50.300">
    <property type="entry name" value="P-loop containing nucleotide triphosphate hydrolases"/>
    <property type="match status" value="1"/>
</dbReference>
<dbReference type="GO" id="GO:0016887">
    <property type="term" value="F:ATP hydrolysis activity"/>
    <property type="evidence" value="ECO:0007669"/>
    <property type="project" value="TreeGrafter"/>
</dbReference>
<protein>
    <submittedName>
        <fullName evidence="4">Redox-regulated ATPase YchF</fullName>
    </submittedName>
</protein>
<dbReference type="InterPro" id="IPR004095">
    <property type="entry name" value="TGS"/>
</dbReference>
<evidence type="ECO:0000313" key="4">
    <source>
        <dbReference type="EMBL" id="UJG42143.1"/>
    </source>
</evidence>
<dbReference type="PROSITE" id="PS51710">
    <property type="entry name" value="G_OBG"/>
    <property type="match status" value="1"/>
</dbReference>